<evidence type="ECO:0000256" key="3">
    <source>
        <dbReference type="ARBA" id="ARBA00022692"/>
    </source>
</evidence>
<evidence type="ECO:0000256" key="7">
    <source>
        <dbReference type="ARBA" id="ARBA00023136"/>
    </source>
</evidence>
<evidence type="ECO:0000313" key="12">
    <source>
        <dbReference type="EMBL" id="SPD14658.1"/>
    </source>
</evidence>
<organism evidence="12">
    <name type="scientific">Fagus sylvatica</name>
    <name type="common">Beechnut</name>
    <dbReference type="NCBI Taxonomy" id="28930"/>
    <lineage>
        <taxon>Eukaryota</taxon>
        <taxon>Viridiplantae</taxon>
        <taxon>Streptophyta</taxon>
        <taxon>Embryophyta</taxon>
        <taxon>Tracheophyta</taxon>
        <taxon>Spermatophyta</taxon>
        <taxon>Magnoliopsida</taxon>
        <taxon>eudicotyledons</taxon>
        <taxon>Gunneridae</taxon>
        <taxon>Pentapetalae</taxon>
        <taxon>rosids</taxon>
        <taxon>fabids</taxon>
        <taxon>Fagales</taxon>
        <taxon>Fagaceae</taxon>
        <taxon>Fagus</taxon>
    </lineage>
</organism>
<name>A0A2N9HRJ7_FAGSY</name>
<keyword evidence="8" id="KW-0675">Receptor</keyword>
<evidence type="ECO:0000256" key="5">
    <source>
        <dbReference type="ARBA" id="ARBA00022737"/>
    </source>
</evidence>
<dbReference type="InterPro" id="IPR046956">
    <property type="entry name" value="RLP23-like"/>
</dbReference>
<dbReference type="Pfam" id="PF00560">
    <property type="entry name" value="LRR_1"/>
    <property type="match status" value="7"/>
</dbReference>
<accession>A0A2N9HRJ7</accession>
<proteinExistence type="predicted"/>
<dbReference type="InterPro" id="IPR001611">
    <property type="entry name" value="Leu-rich_rpt"/>
</dbReference>
<keyword evidence="9" id="KW-0325">Glycoprotein</keyword>
<keyword evidence="5" id="KW-0677">Repeat</keyword>
<dbReference type="Gene3D" id="3.80.10.10">
    <property type="entry name" value="Ribonuclease Inhibitor"/>
    <property type="match status" value="3"/>
</dbReference>
<protein>
    <recommendedName>
        <fullName evidence="11">Leucine-rich repeat-containing N-terminal plant-type domain-containing protein</fullName>
    </recommendedName>
</protein>
<keyword evidence="4 10" id="KW-0732">Signal</keyword>
<feature type="signal peptide" evidence="10">
    <location>
        <begin position="1"/>
        <end position="18"/>
    </location>
</feature>
<keyword evidence="6" id="KW-1133">Transmembrane helix</keyword>
<dbReference type="PANTHER" id="PTHR48063:SF16">
    <property type="entry name" value="LRR RECEPTOR-LIKE SERINE_THREONINE-PROTEIN KINASE GSO1"/>
    <property type="match status" value="1"/>
</dbReference>
<dbReference type="InterPro" id="IPR032675">
    <property type="entry name" value="LRR_dom_sf"/>
</dbReference>
<dbReference type="GO" id="GO:0016020">
    <property type="term" value="C:membrane"/>
    <property type="evidence" value="ECO:0007669"/>
    <property type="project" value="UniProtKB-SubCell"/>
</dbReference>
<comment type="subcellular location">
    <subcellularLocation>
        <location evidence="1">Membrane</location>
        <topology evidence="1">Single-pass type I membrane protein</topology>
    </subcellularLocation>
</comment>
<dbReference type="EMBL" id="OIVN01003970">
    <property type="protein sequence ID" value="SPD14658.1"/>
    <property type="molecule type" value="Genomic_DNA"/>
</dbReference>
<evidence type="ECO:0000259" key="11">
    <source>
        <dbReference type="Pfam" id="PF08263"/>
    </source>
</evidence>
<evidence type="ECO:0000256" key="6">
    <source>
        <dbReference type="ARBA" id="ARBA00022989"/>
    </source>
</evidence>
<dbReference type="FunFam" id="3.80.10.10:FF:000383">
    <property type="entry name" value="Leucine-rich repeat receptor protein kinase EMS1"/>
    <property type="match status" value="1"/>
</dbReference>
<gene>
    <name evidence="12" type="ORF">FSB_LOCUS42540</name>
</gene>
<evidence type="ECO:0000256" key="10">
    <source>
        <dbReference type="SAM" id="SignalP"/>
    </source>
</evidence>
<dbReference type="SUPFAM" id="SSF52058">
    <property type="entry name" value="L domain-like"/>
    <property type="match status" value="2"/>
</dbReference>
<evidence type="ECO:0000256" key="4">
    <source>
        <dbReference type="ARBA" id="ARBA00022729"/>
    </source>
</evidence>
<evidence type="ECO:0000256" key="2">
    <source>
        <dbReference type="ARBA" id="ARBA00022614"/>
    </source>
</evidence>
<dbReference type="PANTHER" id="PTHR48063">
    <property type="entry name" value="LRR RECEPTOR-LIKE KINASE"/>
    <property type="match status" value="1"/>
</dbReference>
<keyword evidence="3" id="KW-0812">Transmembrane</keyword>
<dbReference type="InterPro" id="IPR013210">
    <property type="entry name" value="LRR_N_plant-typ"/>
</dbReference>
<evidence type="ECO:0000256" key="9">
    <source>
        <dbReference type="ARBA" id="ARBA00023180"/>
    </source>
</evidence>
<dbReference type="AlphaFoldDB" id="A0A2N9HRJ7"/>
<keyword evidence="7" id="KW-0472">Membrane</keyword>
<feature type="domain" description="Leucine-rich repeat-containing N-terminal plant-type" evidence="11">
    <location>
        <begin position="34"/>
        <end position="70"/>
    </location>
</feature>
<evidence type="ECO:0000256" key="8">
    <source>
        <dbReference type="ARBA" id="ARBA00023170"/>
    </source>
</evidence>
<sequence>MEKVSVLRLLLPFVCLIAKNFVCNDAAQSVHCRKSDRDALIEFKNGLDDPEKQLSSWQGSNCCLWHGIHCENITGAVFVVDLHNPHPPAYDSFVRPQKDRCNSVKTGSLFNVSIQSDPSIERSTPLILRCFRETRPAIHSRLSTTKFEWLTSRYSKLERFPKFGGIVPLNPACDRLRYCKFSKDPKNTGIGMPLNVLKLKSECLKDLSFSNEGPTSPLKFQNPELRVLLLSSNSFTLKVNSHWIPPFQLWKLEMDSCHLGPSFPSWLKSQNELTTLSMSNTSVSVGEISLLDLSNNRFSGPIPRNIGASMPNLFFLSISGKIPSSIGNCLMLLALDLSNNNFFWRNSKLLGSAKFLQTLHLSGNKLSGELPSSFQNLLSLETLYLGNNMLNENKLNGTIPDTFGDLKAMAQVQNRNHYLYYGISGGPYYEESFVVNTKGQSQNYTKTISLPTIIDLSGNNLHGDLPQELSKLAGLVVLNLSRNHISGQIPENISIWHQLSSLDLSSNSLSGPIPPSMSLLSFLEFLNLSNSHFSGTIPYTAQMTTFGALGKVY</sequence>
<keyword evidence="2" id="KW-0433">Leucine-rich repeat</keyword>
<dbReference type="Pfam" id="PF08263">
    <property type="entry name" value="LRRNT_2"/>
    <property type="match status" value="1"/>
</dbReference>
<evidence type="ECO:0000256" key="1">
    <source>
        <dbReference type="ARBA" id="ARBA00004479"/>
    </source>
</evidence>
<feature type="chain" id="PRO_5014970882" description="Leucine-rich repeat-containing N-terminal plant-type domain-containing protein" evidence="10">
    <location>
        <begin position="19"/>
        <end position="553"/>
    </location>
</feature>
<reference evidence="12" key="1">
    <citation type="submission" date="2018-02" db="EMBL/GenBank/DDBJ databases">
        <authorList>
            <person name="Cohen D.B."/>
            <person name="Kent A.D."/>
        </authorList>
    </citation>
    <scope>NUCLEOTIDE SEQUENCE</scope>
</reference>